<protein>
    <recommendedName>
        <fullName evidence="4">YtxH-like protein</fullName>
    </recommendedName>
</protein>
<evidence type="ECO:0000313" key="2">
    <source>
        <dbReference type="EMBL" id="HIQ80693.1"/>
    </source>
</evidence>
<gene>
    <name evidence="2" type="ORF">IAD32_05335</name>
</gene>
<organism evidence="2 3">
    <name type="scientific">Candidatus Scatavimonas merdigallinarum</name>
    <dbReference type="NCBI Taxonomy" id="2840914"/>
    <lineage>
        <taxon>Bacteria</taxon>
        <taxon>Bacillati</taxon>
        <taxon>Bacillota</taxon>
        <taxon>Clostridia</taxon>
        <taxon>Eubacteriales</taxon>
        <taxon>Oscillospiraceae</taxon>
        <taxon>Oscillospiraceae incertae sedis</taxon>
        <taxon>Candidatus Scatavimonas</taxon>
    </lineage>
</organism>
<feature type="transmembrane region" description="Helical" evidence="1">
    <location>
        <begin position="12"/>
        <end position="30"/>
    </location>
</feature>
<accession>A0A9D1CUN0</accession>
<dbReference type="Proteomes" id="UP000886787">
    <property type="component" value="Unassembled WGS sequence"/>
</dbReference>
<dbReference type="AlphaFoldDB" id="A0A9D1CUN0"/>
<evidence type="ECO:0000313" key="3">
    <source>
        <dbReference type="Proteomes" id="UP000886787"/>
    </source>
</evidence>
<sequence>MAKNTMNMVKGIGAGIATGVVVGYMGSKLMKTSPKRIKKRAGKAMHAMGDLVEGVSYMFK</sequence>
<evidence type="ECO:0008006" key="4">
    <source>
        <dbReference type="Google" id="ProtNLM"/>
    </source>
</evidence>
<proteinExistence type="predicted"/>
<keyword evidence="1" id="KW-0472">Membrane</keyword>
<dbReference type="EMBL" id="DVFW01000026">
    <property type="protein sequence ID" value="HIQ80693.1"/>
    <property type="molecule type" value="Genomic_DNA"/>
</dbReference>
<comment type="caution">
    <text evidence="2">The sequence shown here is derived from an EMBL/GenBank/DDBJ whole genome shotgun (WGS) entry which is preliminary data.</text>
</comment>
<reference evidence="2" key="2">
    <citation type="journal article" date="2021" name="PeerJ">
        <title>Extensive microbial diversity within the chicken gut microbiome revealed by metagenomics and culture.</title>
        <authorList>
            <person name="Gilroy R."/>
            <person name="Ravi A."/>
            <person name="Getino M."/>
            <person name="Pursley I."/>
            <person name="Horton D.L."/>
            <person name="Alikhan N.F."/>
            <person name="Baker D."/>
            <person name="Gharbi K."/>
            <person name="Hall N."/>
            <person name="Watson M."/>
            <person name="Adriaenssens E.M."/>
            <person name="Foster-Nyarko E."/>
            <person name="Jarju S."/>
            <person name="Secka A."/>
            <person name="Antonio M."/>
            <person name="Oren A."/>
            <person name="Chaudhuri R.R."/>
            <person name="La Ragione R."/>
            <person name="Hildebrand F."/>
            <person name="Pallen M.J."/>
        </authorList>
    </citation>
    <scope>NUCLEOTIDE SEQUENCE</scope>
    <source>
        <strain evidence="2">ChiSjej1B19-3389</strain>
    </source>
</reference>
<reference evidence="2" key="1">
    <citation type="submission" date="2020-10" db="EMBL/GenBank/DDBJ databases">
        <authorList>
            <person name="Gilroy R."/>
        </authorList>
    </citation>
    <scope>NUCLEOTIDE SEQUENCE</scope>
    <source>
        <strain evidence="2">ChiSjej1B19-3389</strain>
    </source>
</reference>
<keyword evidence="1" id="KW-0812">Transmembrane</keyword>
<evidence type="ECO:0000256" key="1">
    <source>
        <dbReference type="SAM" id="Phobius"/>
    </source>
</evidence>
<keyword evidence="1" id="KW-1133">Transmembrane helix</keyword>
<name>A0A9D1CUN0_9FIRM</name>